<evidence type="ECO:0000313" key="2">
    <source>
        <dbReference type="Proteomes" id="UP000245370"/>
    </source>
</evidence>
<sequence>MNKIYNVGVIGGGVSGVVTSLELGKYGIDNVLFEQENSVVNGPPFCHLHAGGNLYPDISDEQCRILMKQSIEMARLFPQSIDERPTFISIPKSQKYSVENIQSRLDMLVDYYKSLIAEDSRNEILGNPDEYYKTYTEEDLKRLSGNESVKNPSTPDQWLTNAISLVDYTQLKTPIIIVQEYGWNMFRLGAQAQLALEKAENCTLKTNTQVTEVKDFRNQNLDYNWEIHTETEVYKVKYLVNSCGFETGKIDDSLHIKSDRLIEFKAAYVSKWQPIDGLIPELIFHGERGTPGGMVQLTPYCQDYYQIHGMTEQITLFKGGLIKSKEDKAQPQFNDDIDNKLFRGWKKADIDSRTESAIEGVSKYLPAFKSATVGGPPLFGAQQIPGDDATLRVGEVSFPDTTYARSEIVKASSALTVANQIIDKIQEEKIISVIENRSTDNAILDSIRKKEIDVLAAELTQERGYPQALSRLLIDRREADVTKEHQPELELQLH</sequence>
<dbReference type="Gene3D" id="3.50.50.60">
    <property type="entry name" value="FAD/NAD(P)-binding domain"/>
    <property type="match status" value="1"/>
</dbReference>
<reference evidence="1 2" key="1">
    <citation type="submission" date="2018-05" db="EMBL/GenBank/DDBJ databases">
        <title>Brumimicrobium oceani sp. nov., isolated from coastal sediment.</title>
        <authorList>
            <person name="Kou Y."/>
        </authorList>
    </citation>
    <scope>NUCLEOTIDE SEQUENCE [LARGE SCALE GENOMIC DNA]</scope>
    <source>
        <strain evidence="1 2">C305</strain>
    </source>
</reference>
<dbReference type="RefSeq" id="WP_109358222.1">
    <property type="nucleotide sequence ID" value="NZ_QFRJ01000001.1"/>
</dbReference>
<organism evidence="1 2">
    <name type="scientific">Brumimicrobium oceani</name>
    <dbReference type="NCBI Taxonomy" id="2100725"/>
    <lineage>
        <taxon>Bacteria</taxon>
        <taxon>Pseudomonadati</taxon>
        <taxon>Bacteroidota</taxon>
        <taxon>Flavobacteriia</taxon>
        <taxon>Flavobacteriales</taxon>
        <taxon>Crocinitomicaceae</taxon>
        <taxon>Brumimicrobium</taxon>
    </lineage>
</organism>
<evidence type="ECO:0000313" key="1">
    <source>
        <dbReference type="EMBL" id="PWH87142.1"/>
    </source>
</evidence>
<accession>A0A2U2XH66</accession>
<comment type="caution">
    <text evidence="1">The sequence shown here is derived from an EMBL/GenBank/DDBJ whole genome shotgun (WGS) entry which is preliminary data.</text>
</comment>
<dbReference type="EMBL" id="QFRJ01000001">
    <property type="protein sequence ID" value="PWH87142.1"/>
    <property type="molecule type" value="Genomic_DNA"/>
</dbReference>
<gene>
    <name evidence="1" type="ORF">DIT68_02450</name>
</gene>
<reference evidence="1 2" key="2">
    <citation type="submission" date="2018-05" db="EMBL/GenBank/DDBJ databases">
        <authorList>
            <person name="Lanie J.A."/>
            <person name="Ng W.-L."/>
            <person name="Kazmierczak K.M."/>
            <person name="Andrzejewski T.M."/>
            <person name="Davidsen T.M."/>
            <person name="Wayne K.J."/>
            <person name="Tettelin H."/>
            <person name="Glass J.I."/>
            <person name="Rusch D."/>
            <person name="Podicherti R."/>
            <person name="Tsui H.-C.T."/>
            <person name="Winkler M.E."/>
        </authorList>
    </citation>
    <scope>NUCLEOTIDE SEQUENCE [LARGE SCALE GENOMIC DNA]</scope>
    <source>
        <strain evidence="1 2">C305</strain>
    </source>
</reference>
<dbReference type="Proteomes" id="UP000245370">
    <property type="component" value="Unassembled WGS sequence"/>
</dbReference>
<keyword evidence="2" id="KW-1185">Reference proteome</keyword>
<dbReference type="AlphaFoldDB" id="A0A2U2XH66"/>
<protein>
    <submittedName>
        <fullName evidence="1">FAD-dependent oxidoreductase</fullName>
    </submittedName>
</protein>
<dbReference type="InterPro" id="IPR036188">
    <property type="entry name" value="FAD/NAD-bd_sf"/>
</dbReference>
<dbReference type="OrthoDB" id="1401001at2"/>
<name>A0A2U2XH66_9FLAO</name>
<dbReference type="SUPFAM" id="SSF51905">
    <property type="entry name" value="FAD/NAD(P)-binding domain"/>
    <property type="match status" value="1"/>
</dbReference>
<proteinExistence type="predicted"/>